<dbReference type="InterPro" id="IPR027417">
    <property type="entry name" value="P-loop_NTPase"/>
</dbReference>
<evidence type="ECO:0000313" key="6">
    <source>
        <dbReference type="Proteomes" id="UP000332933"/>
    </source>
</evidence>
<gene>
    <name evidence="5" type="primary">Aste57867_11256</name>
    <name evidence="4" type="ORF">As57867_011214</name>
    <name evidence="5" type="ORF">ASTE57867_11256</name>
</gene>
<feature type="domain" description="CHAT" evidence="3">
    <location>
        <begin position="108"/>
        <end position="261"/>
    </location>
</feature>
<feature type="domain" description="NACHT" evidence="2">
    <location>
        <begin position="342"/>
        <end position="477"/>
    </location>
</feature>
<evidence type="ECO:0000256" key="1">
    <source>
        <dbReference type="SAM" id="MobiDB-lite"/>
    </source>
</evidence>
<dbReference type="PANTHER" id="PTHR47691">
    <property type="entry name" value="REGULATOR-RELATED"/>
    <property type="match status" value="1"/>
</dbReference>
<reference evidence="4" key="2">
    <citation type="submission" date="2019-06" db="EMBL/GenBank/DDBJ databases">
        <title>Genomics analysis of Aphanomyces spp. identifies a new class of oomycete effector associated with host adaptation.</title>
        <authorList>
            <person name="Gaulin E."/>
        </authorList>
    </citation>
    <scope>NUCLEOTIDE SEQUENCE</scope>
    <source>
        <strain evidence="4">CBS 578.67</strain>
    </source>
</reference>
<feature type="region of interest" description="Disordered" evidence="1">
    <location>
        <begin position="742"/>
        <end position="773"/>
    </location>
</feature>
<evidence type="ECO:0000259" key="3">
    <source>
        <dbReference type="Pfam" id="PF12770"/>
    </source>
</evidence>
<dbReference type="PANTHER" id="PTHR47691:SF3">
    <property type="entry name" value="HTH-TYPE TRANSCRIPTIONAL REGULATOR RV0890C-RELATED"/>
    <property type="match status" value="1"/>
</dbReference>
<reference evidence="5 6" key="1">
    <citation type="submission" date="2019-03" db="EMBL/GenBank/DDBJ databases">
        <authorList>
            <person name="Gaulin E."/>
            <person name="Dumas B."/>
        </authorList>
    </citation>
    <scope>NUCLEOTIDE SEQUENCE [LARGE SCALE GENOMIC DNA]</scope>
    <source>
        <strain evidence="5">CBS 568.67</strain>
    </source>
</reference>
<dbReference type="Pfam" id="PF05729">
    <property type="entry name" value="NACHT"/>
    <property type="match status" value="1"/>
</dbReference>
<dbReference type="SUPFAM" id="SSF48452">
    <property type="entry name" value="TPR-like"/>
    <property type="match status" value="1"/>
</dbReference>
<dbReference type="OrthoDB" id="431454at2759"/>
<dbReference type="Pfam" id="PF12770">
    <property type="entry name" value="CHAT"/>
    <property type="match status" value="1"/>
</dbReference>
<dbReference type="EMBL" id="CAADRA010005284">
    <property type="protein sequence ID" value="VFT88120.1"/>
    <property type="molecule type" value="Genomic_DNA"/>
</dbReference>
<feature type="compositionally biased region" description="Basic residues" evidence="1">
    <location>
        <begin position="979"/>
        <end position="996"/>
    </location>
</feature>
<evidence type="ECO:0000259" key="2">
    <source>
        <dbReference type="Pfam" id="PF05729"/>
    </source>
</evidence>
<dbReference type="AlphaFoldDB" id="A0A485KSY9"/>
<evidence type="ECO:0000313" key="5">
    <source>
        <dbReference type="EMBL" id="VFT88120.1"/>
    </source>
</evidence>
<dbReference type="InterPro" id="IPR011990">
    <property type="entry name" value="TPR-like_helical_dom_sf"/>
</dbReference>
<proteinExistence type="predicted"/>
<sequence>MTTVLDDIRLLLHSIRDAPSSLTTLEDHTDFIRSLQTHAASIMTALDAPPPRSDKSDLLSDTMSLTSISMDMGPDEPFSTELDIAILHASPFLLRLPDSRYLPLPELNIKQEQHRLHRIFADANRALRTIHGVMSVDTLRQVLDRNVSVLHFSGHGRTDALIFEDANATGLGHVVDAATLRSLLCLPAPSLKLVFVSSCDSRQVGQVFLAAGVQHVVCVRQHERVLDDASILFADAFYHALLHGKTVPAAFGVAQARVRADAGALKTESDKFVLLQACACGLGEHTACACACDPLFGDVPHGRFFNLQLHQPKHALPAPPAFVLGREMELHALASLIHASGRVVTLRGAPGIGKTTVALKMAHFVQERRVFDDGVLFVNVRGLASAEGLDASVRAALTLTTQTQTQAPLATLLGHVLLVLDQVDDAGVSSLQAFLLNLLGAAPHVQVLVTSAQALGLVDEKVVQLDRLSPPVAARLFLKKSPRACRRSDFPDDVPPSVEAALAQHPLLAFLDGHPQAISLCAALLHDKTLPELTQAVVCAHTEPLATSLQVAINSLTDPDTRRFFALQGFLPAGALASDLRVLFGRDWERHAAVLCRYSLLHKRHHFPVKCKPRQKDAHHDALLAALQHYDAFVGGNQNTTSVTGRGRSAAHETLQKALSHAHLQSLSLLFTTFPFITTYARRWVTTADAARWTAHFAQSLRWTYEYIGTFSAFSNAAYMLLDIHEANAWMCIDRFADQDDEKRTDDTHDSDDLSETTTSDDKTKAKKRNKPTRKWAAATTALANYLAHTLFLAGRHQGASRAAKIGLDIAKAYGLKLAQANLTKLSATLLVQENKLDDAKSQFTAALLLYRASSGDHKAGQAAALTGLGLVHSRQGNLRGAHADFGRALALFEWSNHVLGQLNCHQRLGHLEKKLKMGDELEVTQHYAACRRLQGDLNNNKDEDERVRWVGHEMSLLLEVTEEKRTQAGDGEDSSSFARRKTYDRTRRRPSRDKV</sequence>
<feature type="region of interest" description="Disordered" evidence="1">
    <location>
        <begin position="961"/>
        <end position="996"/>
    </location>
</feature>
<dbReference type="EMBL" id="VJMH01005263">
    <property type="protein sequence ID" value="KAF0698105.1"/>
    <property type="molecule type" value="Genomic_DNA"/>
</dbReference>
<dbReference type="InterPro" id="IPR024983">
    <property type="entry name" value="CHAT_dom"/>
</dbReference>
<organism evidence="5 6">
    <name type="scientific">Aphanomyces stellatus</name>
    <dbReference type="NCBI Taxonomy" id="120398"/>
    <lineage>
        <taxon>Eukaryota</taxon>
        <taxon>Sar</taxon>
        <taxon>Stramenopiles</taxon>
        <taxon>Oomycota</taxon>
        <taxon>Saprolegniomycetes</taxon>
        <taxon>Saprolegniales</taxon>
        <taxon>Verrucalvaceae</taxon>
        <taxon>Aphanomyces</taxon>
    </lineage>
</organism>
<keyword evidence="6" id="KW-1185">Reference proteome</keyword>
<accession>A0A485KSY9</accession>
<dbReference type="Gene3D" id="1.25.40.10">
    <property type="entry name" value="Tetratricopeptide repeat domain"/>
    <property type="match status" value="1"/>
</dbReference>
<evidence type="ECO:0000313" key="4">
    <source>
        <dbReference type="EMBL" id="KAF0698105.1"/>
    </source>
</evidence>
<dbReference type="Gene3D" id="3.40.50.300">
    <property type="entry name" value="P-loop containing nucleotide triphosphate hydrolases"/>
    <property type="match status" value="1"/>
</dbReference>
<feature type="compositionally biased region" description="Basic and acidic residues" evidence="1">
    <location>
        <begin position="742"/>
        <end position="752"/>
    </location>
</feature>
<dbReference type="InterPro" id="IPR007111">
    <property type="entry name" value="NACHT_NTPase"/>
</dbReference>
<dbReference type="Proteomes" id="UP000332933">
    <property type="component" value="Unassembled WGS sequence"/>
</dbReference>
<dbReference type="Pfam" id="PF13424">
    <property type="entry name" value="TPR_12"/>
    <property type="match status" value="1"/>
</dbReference>
<protein>
    <submittedName>
        <fullName evidence="5">Aste57867_11256 protein</fullName>
    </submittedName>
</protein>
<dbReference type="SUPFAM" id="SSF52540">
    <property type="entry name" value="P-loop containing nucleoside triphosphate hydrolases"/>
    <property type="match status" value="1"/>
</dbReference>
<name>A0A485KSY9_9STRA</name>